<evidence type="ECO:0000256" key="6">
    <source>
        <dbReference type="ARBA" id="ARBA00023315"/>
    </source>
</evidence>
<protein>
    <recommendedName>
        <fullName evidence="7">Palmitoyltransferase</fullName>
        <ecNumber evidence="7">2.3.1.225</ecNumber>
    </recommendedName>
</protein>
<feature type="transmembrane region" description="Helical" evidence="7">
    <location>
        <begin position="94"/>
        <end position="118"/>
    </location>
</feature>
<evidence type="ECO:0000313" key="9">
    <source>
        <dbReference type="EMBL" id="KAK7602731.1"/>
    </source>
</evidence>
<name>A0AAN9TTR5_9HEMI</name>
<comment type="similarity">
    <text evidence="7">Belongs to the DHHC palmitoyltransferase family.</text>
</comment>
<reference evidence="9 10" key="1">
    <citation type="submission" date="2024-03" db="EMBL/GenBank/DDBJ databases">
        <title>Adaptation during the transition from Ophiocordyceps entomopathogen to insect associate is accompanied by gene loss and intensified selection.</title>
        <authorList>
            <person name="Ward C.M."/>
            <person name="Onetto C.A."/>
            <person name="Borneman A.R."/>
        </authorList>
    </citation>
    <scope>NUCLEOTIDE SEQUENCE [LARGE SCALE GENOMIC DNA]</scope>
    <source>
        <strain evidence="9">AWRI1</strain>
        <tissue evidence="9">Single Adult Female</tissue>
    </source>
</reference>
<evidence type="ECO:0000256" key="2">
    <source>
        <dbReference type="ARBA" id="ARBA00022679"/>
    </source>
</evidence>
<feature type="transmembrane region" description="Helical" evidence="7">
    <location>
        <begin position="287"/>
        <end position="313"/>
    </location>
</feature>
<feature type="transmembrane region" description="Helical" evidence="7">
    <location>
        <begin position="130"/>
        <end position="148"/>
    </location>
</feature>
<comment type="domain">
    <text evidence="7">The DHHC domain is required for palmitoyltransferase activity.</text>
</comment>
<keyword evidence="5 7" id="KW-0472">Membrane</keyword>
<comment type="caution">
    <text evidence="9">The sequence shown here is derived from an EMBL/GenBank/DDBJ whole genome shotgun (WGS) entry which is preliminary data.</text>
</comment>
<dbReference type="InterPro" id="IPR001594">
    <property type="entry name" value="Palmitoyltrfase_DHHC"/>
</dbReference>
<dbReference type="GO" id="GO:0016020">
    <property type="term" value="C:membrane"/>
    <property type="evidence" value="ECO:0007669"/>
    <property type="project" value="UniProtKB-SubCell"/>
</dbReference>
<proteinExistence type="inferred from homology"/>
<comment type="catalytic activity">
    <reaction evidence="7">
        <text>L-cysteinyl-[protein] + hexadecanoyl-CoA = S-hexadecanoyl-L-cysteinyl-[protein] + CoA</text>
        <dbReference type="Rhea" id="RHEA:36683"/>
        <dbReference type="Rhea" id="RHEA-COMP:10131"/>
        <dbReference type="Rhea" id="RHEA-COMP:11032"/>
        <dbReference type="ChEBI" id="CHEBI:29950"/>
        <dbReference type="ChEBI" id="CHEBI:57287"/>
        <dbReference type="ChEBI" id="CHEBI:57379"/>
        <dbReference type="ChEBI" id="CHEBI:74151"/>
        <dbReference type="EC" id="2.3.1.225"/>
    </reaction>
</comment>
<accession>A0AAN9TTR5</accession>
<evidence type="ECO:0000256" key="7">
    <source>
        <dbReference type="RuleBase" id="RU079119"/>
    </source>
</evidence>
<gene>
    <name evidence="9" type="ORF">V9T40_006705</name>
</gene>
<feature type="domain" description="Palmitoyltransferase DHHC" evidence="8">
    <location>
        <begin position="206"/>
        <end position="325"/>
    </location>
</feature>
<keyword evidence="2 7" id="KW-0808">Transferase</keyword>
<dbReference type="Pfam" id="PF01529">
    <property type="entry name" value="DHHC"/>
    <property type="match status" value="1"/>
</dbReference>
<keyword evidence="10" id="KW-1185">Reference proteome</keyword>
<evidence type="ECO:0000259" key="8">
    <source>
        <dbReference type="Pfam" id="PF01529"/>
    </source>
</evidence>
<keyword evidence="3 7" id="KW-0812">Transmembrane</keyword>
<sequence>MENEIYIGTTWGCIVVAECESMRPITVFRPYEEEVSAILALPVKADCRPSLVNSEKSGRNNLQNVFMILFISPATMDETEYLHKRKRFVFCFKFAKSVPVLLVCSLIGYSYFCYNFQLCWHTIEAVWQRILYMFLYHVILIMLLWSYWRTVFTDSGAVPRKFKLPDEIVEQFKSASNEEGKLQAIEKYANDLPIVTRTYIAGRATYRFCFICNHLKPDRCHHCRICGVCVLKMDHHCPWVNNCISYTNYKYFVLFLLYAFLFCSYIVITTLPYFIDVWKNSTTAQGGIHILFLFIIAAMFFISILSIFSYHLYLVGYNRTTLEAFRAPVFENGRVDKNGFNLGLRNNFKQIFGNKYVLWPFPIFSSSGDGVVFPQRYDVVIGASMNNAEATAAHHAMMYP</sequence>
<dbReference type="EMBL" id="JBBCAQ010000007">
    <property type="protein sequence ID" value="KAK7602731.1"/>
    <property type="molecule type" value="Genomic_DNA"/>
</dbReference>
<dbReference type="PROSITE" id="PS50216">
    <property type="entry name" value="DHHC"/>
    <property type="match status" value="1"/>
</dbReference>
<keyword evidence="6 7" id="KW-0012">Acyltransferase</keyword>
<evidence type="ECO:0000256" key="1">
    <source>
        <dbReference type="ARBA" id="ARBA00004141"/>
    </source>
</evidence>
<organism evidence="9 10">
    <name type="scientific">Parthenolecanium corni</name>
    <dbReference type="NCBI Taxonomy" id="536013"/>
    <lineage>
        <taxon>Eukaryota</taxon>
        <taxon>Metazoa</taxon>
        <taxon>Ecdysozoa</taxon>
        <taxon>Arthropoda</taxon>
        <taxon>Hexapoda</taxon>
        <taxon>Insecta</taxon>
        <taxon>Pterygota</taxon>
        <taxon>Neoptera</taxon>
        <taxon>Paraneoptera</taxon>
        <taxon>Hemiptera</taxon>
        <taxon>Sternorrhyncha</taxon>
        <taxon>Coccoidea</taxon>
        <taxon>Coccidae</taxon>
        <taxon>Parthenolecanium</taxon>
    </lineage>
</organism>
<evidence type="ECO:0000256" key="3">
    <source>
        <dbReference type="ARBA" id="ARBA00022692"/>
    </source>
</evidence>
<evidence type="ECO:0000313" key="10">
    <source>
        <dbReference type="Proteomes" id="UP001367676"/>
    </source>
</evidence>
<dbReference type="AlphaFoldDB" id="A0AAN9TTR5"/>
<dbReference type="Proteomes" id="UP001367676">
    <property type="component" value="Unassembled WGS sequence"/>
</dbReference>
<dbReference type="InterPro" id="IPR039859">
    <property type="entry name" value="PFA4/ZDH16/20/ERF2-like"/>
</dbReference>
<evidence type="ECO:0000256" key="5">
    <source>
        <dbReference type="ARBA" id="ARBA00023136"/>
    </source>
</evidence>
<dbReference type="EC" id="2.3.1.225" evidence="7"/>
<dbReference type="PANTHER" id="PTHR12246">
    <property type="entry name" value="PALMITOYLTRANSFERASE ZDHHC16"/>
    <property type="match status" value="1"/>
</dbReference>
<dbReference type="GO" id="GO:0019706">
    <property type="term" value="F:protein-cysteine S-palmitoyltransferase activity"/>
    <property type="evidence" value="ECO:0007669"/>
    <property type="project" value="UniProtKB-EC"/>
</dbReference>
<feature type="transmembrane region" description="Helical" evidence="7">
    <location>
        <begin position="251"/>
        <end position="275"/>
    </location>
</feature>
<comment type="subcellular location">
    <subcellularLocation>
        <location evidence="1">Membrane</location>
        <topology evidence="1">Multi-pass membrane protein</topology>
    </subcellularLocation>
</comment>
<keyword evidence="4 7" id="KW-1133">Transmembrane helix</keyword>
<evidence type="ECO:0000256" key="4">
    <source>
        <dbReference type="ARBA" id="ARBA00022989"/>
    </source>
</evidence>